<dbReference type="GO" id="GO:0005739">
    <property type="term" value="C:mitochondrion"/>
    <property type="evidence" value="ECO:0007669"/>
    <property type="project" value="TreeGrafter"/>
</dbReference>
<keyword evidence="6" id="KW-1185">Reference proteome</keyword>
<organism evidence="5 6">
    <name type="scientific">Varanus komodoensis</name>
    <name type="common">Komodo dragon</name>
    <dbReference type="NCBI Taxonomy" id="61221"/>
    <lineage>
        <taxon>Eukaryota</taxon>
        <taxon>Metazoa</taxon>
        <taxon>Chordata</taxon>
        <taxon>Craniata</taxon>
        <taxon>Vertebrata</taxon>
        <taxon>Euteleostomi</taxon>
        <taxon>Lepidosauria</taxon>
        <taxon>Squamata</taxon>
        <taxon>Bifurcata</taxon>
        <taxon>Unidentata</taxon>
        <taxon>Episquamata</taxon>
        <taxon>Toxicofera</taxon>
        <taxon>Anguimorpha</taxon>
        <taxon>Paleoanguimorpha</taxon>
        <taxon>Varanoidea</taxon>
        <taxon>Varanidae</taxon>
        <taxon>Varanus</taxon>
    </lineage>
</organism>
<dbReference type="GeneID" id="123030626"/>
<evidence type="ECO:0000313" key="6">
    <source>
        <dbReference type="Proteomes" id="UP000694545"/>
    </source>
</evidence>
<evidence type="ECO:0000256" key="3">
    <source>
        <dbReference type="ARBA" id="ARBA00024947"/>
    </source>
</evidence>
<dbReference type="Proteomes" id="UP000694545">
    <property type="component" value="Unplaced"/>
</dbReference>
<dbReference type="CDD" id="cd07813">
    <property type="entry name" value="COQ10p_like"/>
    <property type="match status" value="1"/>
</dbReference>
<evidence type="ECO:0000313" key="5">
    <source>
        <dbReference type="Ensembl" id="ENSVKKP00000015217.1"/>
    </source>
</evidence>
<dbReference type="InterPro" id="IPR005031">
    <property type="entry name" value="COQ10_START"/>
</dbReference>
<dbReference type="InterPro" id="IPR044996">
    <property type="entry name" value="COQ10-like"/>
</dbReference>
<comment type="subunit">
    <text evidence="2">Interacts with coenzyme Q.</text>
</comment>
<comment type="function">
    <text evidence="3">Required for the function of coenzyme Q in the respiratory chain. May serve as a chaperone or may be involved in the transport of Q6 from its site of synthesis to the catalytic sites of the respiratory complexes.</text>
</comment>
<sequence length="250" mass="28168">MAGSGRLGQSAAAAAVRGLRETGVRPRRAKAAAFEQLHGKGRLSLTHCRQLSCYTNLPSRVLQASPSGSSVKQQTRHFLNLATSLFGAKRVEYEEVRQLPYSADQMYNIVEDVGSYHLFVPWCTCSRVISRCSQFSQAELEVGFPPVVERYVSEIFVVPHHQIRVMSKDGRLFQHLETLWQFQPGRSGKRETCTLKFYVSFEFKSVLHTQLANLFFNEVVKQMVSAFEQRAEKLYGSPAAAQSRKAVQCT</sequence>
<dbReference type="GO" id="GO:0048039">
    <property type="term" value="F:ubiquinone binding"/>
    <property type="evidence" value="ECO:0007669"/>
    <property type="project" value="InterPro"/>
</dbReference>
<comment type="similarity">
    <text evidence="1">Belongs to the COQ10 family.</text>
</comment>
<gene>
    <name evidence="5" type="primary">LOC123030626</name>
</gene>
<protein>
    <recommendedName>
        <fullName evidence="4">Coenzyme Q-binding protein COQ10 START domain-containing protein</fullName>
    </recommendedName>
</protein>
<reference evidence="5" key="2">
    <citation type="submission" date="2025-09" db="UniProtKB">
        <authorList>
            <consortium name="Ensembl"/>
        </authorList>
    </citation>
    <scope>IDENTIFICATION</scope>
</reference>
<dbReference type="Pfam" id="PF03364">
    <property type="entry name" value="Polyketide_cyc"/>
    <property type="match status" value="1"/>
</dbReference>
<dbReference type="PANTHER" id="PTHR12901">
    <property type="entry name" value="SPERM PROTEIN HOMOLOG"/>
    <property type="match status" value="1"/>
</dbReference>
<dbReference type="InterPro" id="IPR023393">
    <property type="entry name" value="START-like_dom_sf"/>
</dbReference>
<reference evidence="5" key="1">
    <citation type="submission" date="2025-08" db="UniProtKB">
        <authorList>
            <consortium name="Ensembl"/>
        </authorList>
    </citation>
    <scope>IDENTIFICATION</scope>
</reference>
<dbReference type="RefSeq" id="XP_044300646.1">
    <property type="nucleotide sequence ID" value="XM_044444711.1"/>
</dbReference>
<dbReference type="Ensembl" id="ENSVKKT00000015584.1">
    <property type="protein sequence ID" value="ENSVKKP00000015217.1"/>
    <property type="gene ID" value="ENSVKKG00000010424.1"/>
</dbReference>
<accession>A0A8D2L196</accession>
<dbReference type="Gene3D" id="3.30.530.20">
    <property type="match status" value="1"/>
</dbReference>
<proteinExistence type="inferred from homology"/>
<feature type="domain" description="Coenzyme Q-binding protein COQ10 START" evidence="4">
    <location>
        <begin position="99"/>
        <end position="228"/>
    </location>
</feature>
<dbReference type="PANTHER" id="PTHR12901:SF14">
    <property type="entry name" value="COENZYME Q-BINDING PROTEIN COQ10 HOMOLOG, MITOCHONDRIAL"/>
    <property type="match status" value="1"/>
</dbReference>
<dbReference type="AlphaFoldDB" id="A0A8D2L196"/>
<dbReference type="KEGG" id="vko:123030626"/>
<dbReference type="OrthoDB" id="292693at2759"/>
<evidence type="ECO:0000259" key="4">
    <source>
        <dbReference type="Pfam" id="PF03364"/>
    </source>
</evidence>
<dbReference type="SUPFAM" id="SSF55961">
    <property type="entry name" value="Bet v1-like"/>
    <property type="match status" value="1"/>
</dbReference>
<dbReference type="GO" id="GO:0045333">
    <property type="term" value="P:cellular respiration"/>
    <property type="evidence" value="ECO:0007669"/>
    <property type="project" value="InterPro"/>
</dbReference>
<name>A0A8D2L196_VARKO</name>
<dbReference type="OMA" id="RHLNSCG"/>
<evidence type="ECO:0000256" key="1">
    <source>
        <dbReference type="ARBA" id="ARBA00006885"/>
    </source>
</evidence>
<evidence type="ECO:0000256" key="2">
    <source>
        <dbReference type="ARBA" id="ARBA00011814"/>
    </source>
</evidence>